<evidence type="ECO:0000313" key="6">
    <source>
        <dbReference type="EMBL" id="EKE27505.1"/>
    </source>
</evidence>
<dbReference type="SUPFAM" id="SSF54523">
    <property type="entry name" value="Pili subunits"/>
    <property type="match status" value="1"/>
</dbReference>
<keyword evidence="5" id="KW-0472">Membrane</keyword>
<dbReference type="Pfam" id="PF07963">
    <property type="entry name" value="N_methyl"/>
    <property type="match status" value="1"/>
</dbReference>
<dbReference type="PANTHER" id="PTHR30093:SF44">
    <property type="entry name" value="TYPE II SECRETION SYSTEM CORE PROTEIN G"/>
    <property type="match status" value="1"/>
</dbReference>
<evidence type="ECO:0000256" key="1">
    <source>
        <dbReference type="ARBA" id="ARBA00004167"/>
    </source>
</evidence>
<name>K2GVZ1_9BACT</name>
<keyword evidence="2" id="KW-0488">Methylation</keyword>
<evidence type="ECO:0008006" key="7">
    <source>
        <dbReference type="Google" id="ProtNLM"/>
    </source>
</evidence>
<dbReference type="PANTHER" id="PTHR30093">
    <property type="entry name" value="GENERAL SECRETION PATHWAY PROTEIN G"/>
    <property type="match status" value="1"/>
</dbReference>
<keyword evidence="4" id="KW-1133">Transmembrane helix</keyword>
<dbReference type="EMBL" id="AMFJ01000471">
    <property type="protein sequence ID" value="EKE27505.1"/>
    <property type="molecule type" value="Genomic_DNA"/>
</dbReference>
<organism evidence="6">
    <name type="scientific">uncultured bacterium</name>
    <name type="common">gcode 4</name>
    <dbReference type="NCBI Taxonomy" id="1234023"/>
    <lineage>
        <taxon>Bacteria</taxon>
        <taxon>environmental samples</taxon>
    </lineage>
</organism>
<proteinExistence type="predicted"/>
<dbReference type="InterPro" id="IPR012902">
    <property type="entry name" value="N_methyl_site"/>
</dbReference>
<dbReference type="Gene3D" id="3.30.700.10">
    <property type="entry name" value="Glycoprotein, Type 4 Pilin"/>
    <property type="match status" value="1"/>
</dbReference>
<reference evidence="6" key="1">
    <citation type="journal article" date="2012" name="Science">
        <title>Fermentation, hydrogen, and sulfur metabolism in multiple uncultivated bacterial phyla.</title>
        <authorList>
            <person name="Wrighton K.C."/>
            <person name="Thomas B.C."/>
            <person name="Sharon I."/>
            <person name="Miller C.S."/>
            <person name="Castelle C.J."/>
            <person name="VerBerkmoes N.C."/>
            <person name="Wilkins M.J."/>
            <person name="Hettich R.L."/>
            <person name="Lipton M.S."/>
            <person name="Williams K.H."/>
            <person name="Long P.E."/>
            <person name="Banfield J.F."/>
        </authorList>
    </citation>
    <scope>NUCLEOTIDE SEQUENCE [LARGE SCALE GENOMIC DNA]</scope>
</reference>
<sequence length="263" mass="26893">MNMKKYTVSSQKGFTLVELIVVIVILAILATIAFLSFSSQSASARDSKRKTDLSNIASKVNIGAANGSSLVSFISTKAANKFVGATDYLAGTGISVATYDAGDINFNQLGVNSADFADPVTKGSYKMGATSAVGGAFQLASRLENDDNGNTTTSWAFLVGNYSARKITATASGTSDAVATAGTVTLTSNVGIFKTGDYVTDATATCKVDSVSADMAKIKLSGCTGGSLSTTVKSFTLKQDELDGLVKGVEGLAVKVGGGTTPY</sequence>
<comment type="caution">
    <text evidence="6">The sequence shown here is derived from an EMBL/GenBank/DDBJ whole genome shotgun (WGS) entry which is preliminary data.</text>
</comment>
<protein>
    <recommendedName>
        <fullName evidence="7">Prepilin-type N-terminal cleavage/methylation domain-containing protein</fullName>
    </recommendedName>
</protein>
<dbReference type="AlphaFoldDB" id="K2GVZ1"/>
<evidence type="ECO:0000256" key="5">
    <source>
        <dbReference type="ARBA" id="ARBA00023136"/>
    </source>
</evidence>
<keyword evidence="3" id="KW-0812">Transmembrane</keyword>
<dbReference type="NCBIfam" id="TIGR02532">
    <property type="entry name" value="IV_pilin_GFxxxE"/>
    <property type="match status" value="1"/>
</dbReference>
<dbReference type="PROSITE" id="PS00409">
    <property type="entry name" value="PROKAR_NTER_METHYL"/>
    <property type="match status" value="1"/>
</dbReference>
<evidence type="ECO:0000256" key="2">
    <source>
        <dbReference type="ARBA" id="ARBA00022481"/>
    </source>
</evidence>
<dbReference type="GO" id="GO:0016020">
    <property type="term" value="C:membrane"/>
    <property type="evidence" value="ECO:0007669"/>
    <property type="project" value="UniProtKB-SubCell"/>
</dbReference>
<gene>
    <name evidence="6" type="ORF">ACD_3C00197G0004</name>
</gene>
<evidence type="ECO:0000256" key="3">
    <source>
        <dbReference type="ARBA" id="ARBA00022692"/>
    </source>
</evidence>
<comment type="subcellular location">
    <subcellularLocation>
        <location evidence="1">Membrane</location>
        <topology evidence="1">Single-pass membrane protein</topology>
    </subcellularLocation>
</comment>
<accession>K2GVZ1</accession>
<evidence type="ECO:0000256" key="4">
    <source>
        <dbReference type="ARBA" id="ARBA00022989"/>
    </source>
</evidence>
<dbReference type="InterPro" id="IPR045584">
    <property type="entry name" value="Pilin-like"/>
</dbReference>